<keyword evidence="6 15" id="KW-0332">GMP biosynthesis</keyword>
<evidence type="ECO:0000256" key="12">
    <source>
        <dbReference type="ARBA" id="ARBA00031356"/>
    </source>
</evidence>
<dbReference type="Pfam" id="PF14714">
    <property type="entry name" value="KH_dom-like"/>
    <property type="match status" value="1"/>
</dbReference>
<dbReference type="Pfam" id="PF00958">
    <property type="entry name" value="GMP_synt_C"/>
    <property type="match status" value="1"/>
</dbReference>
<dbReference type="Gene3D" id="3.30.300.20">
    <property type="match status" value="1"/>
</dbReference>
<evidence type="ECO:0000256" key="1">
    <source>
        <dbReference type="ARBA" id="ARBA00005153"/>
    </source>
</evidence>
<evidence type="ECO:0000256" key="8">
    <source>
        <dbReference type="ARBA" id="ARBA00022840"/>
    </source>
</evidence>
<keyword evidence="5 15" id="KW-0547">Nucleotide-binding</keyword>
<evidence type="ECO:0000256" key="2">
    <source>
        <dbReference type="ARBA" id="ARBA00012746"/>
    </source>
</evidence>
<dbReference type="PANTHER" id="PTHR11922:SF2">
    <property type="entry name" value="GMP SYNTHASE [GLUTAMINE-HYDROLYZING]"/>
    <property type="match status" value="1"/>
</dbReference>
<dbReference type="GO" id="GO:0005525">
    <property type="term" value="F:GTP binding"/>
    <property type="evidence" value="ECO:0007669"/>
    <property type="project" value="UniProtKB-KW"/>
</dbReference>
<comment type="pathway">
    <text evidence="1">Purine metabolism; GMP biosynthesis; GMP from XMP (L-Gln route): step 1/1.</text>
</comment>
<proteinExistence type="inferred from homology"/>
<evidence type="ECO:0000256" key="10">
    <source>
        <dbReference type="ARBA" id="ARBA00023134"/>
    </source>
</evidence>
<dbReference type="InterPro" id="IPR027417">
    <property type="entry name" value="P-loop_NTPase"/>
</dbReference>
<gene>
    <name evidence="18" type="ORF">APUTEX25_005620</name>
</gene>
<dbReference type="FunFam" id="3.40.50.880:FF:000001">
    <property type="entry name" value="GMP synthase [glutamine-hydrolyzing]"/>
    <property type="match status" value="1"/>
</dbReference>
<evidence type="ECO:0000256" key="6">
    <source>
        <dbReference type="ARBA" id="ARBA00022749"/>
    </source>
</evidence>
<dbReference type="InterPro" id="IPR014729">
    <property type="entry name" value="Rossmann-like_a/b/a_fold"/>
</dbReference>
<keyword evidence="4" id="KW-0436">Ligase</keyword>
<dbReference type="InterPro" id="IPR022955">
    <property type="entry name" value="GMP_synthase"/>
</dbReference>
<feature type="domain" description="GMPS ATP-PPase" evidence="17">
    <location>
        <begin position="500"/>
        <end position="701"/>
    </location>
</feature>
<dbReference type="NCBIfam" id="TIGR03594">
    <property type="entry name" value="GTPase_EngA"/>
    <property type="match status" value="1"/>
</dbReference>
<dbReference type="SUPFAM" id="SSF54810">
    <property type="entry name" value="GMP synthetase C-terminal dimerisation domain"/>
    <property type="match status" value="1"/>
</dbReference>
<dbReference type="NCBIfam" id="TIGR00888">
    <property type="entry name" value="guaA_Nterm"/>
    <property type="match status" value="1"/>
</dbReference>
<dbReference type="InterPro" id="IPR029058">
    <property type="entry name" value="AB_hydrolase_fold"/>
</dbReference>
<feature type="compositionally biased region" description="Gly residues" evidence="16">
    <location>
        <begin position="1097"/>
        <end position="1115"/>
    </location>
</feature>
<dbReference type="HAMAP" id="MF_00344">
    <property type="entry name" value="GMP_synthase"/>
    <property type="match status" value="1"/>
</dbReference>
<dbReference type="InterPro" id="IPR004739">
    <property type="entry name" value="GMP_synth_GATase"/>
</dbReference>
<dbReference type="EC" id="6.3.5.2" evidence="2"/>
<dbReference type="Gene3D" id="3.40.50.620">
    <property type="entry name" value="HUPs"/>
    <property type="match status" value="1"/>
</dbReference>
<evidence type="ECO:0000313" key="18">
    <source>
        <dbReference type="EMBL" id="RMZ53874.1"/>
    </source>
</evidence>
<dbReference type="PROSITE" id="PS51273">
    <property type="entry name" value="GATASE_TYPE_1"/>
    <property type="match status" value="1"/>
</dbReference>
<feature type="non-terminal residue" evidence="18">
    <location>
        <position position="1"/>
    </location>
</feature>
<dbReference type="InterPro" id="IPR016484">
    <property type="entry name" value="GTPase_Der"/>
</dbReference>
<keyword evidence="8 15" id="KW-0067">ATP-binding</keyword>
<dbReference type="PRINTS" id="PR00096">
    <property type="entry name" value="GATASE"/>
</dbReference>
<dbReference type="SUPFAM" id="SSF52540">
    <property type="entry name" value="P-loop containing nucleoside triphosphate hydrolases"/>
    <property type="match status" value="2"/>
</dbReference>
<name>A0A3M7KVI2_AUXPR</name>
<dbReference type="PROSITE" id="PS51553">
    <property type="entry name" value="GMPS_ATP_PPASE"/>
    <property type="match status" value="1"/>
</dbReference>
<dbReference type="UniPathway" id="UPA00189">
    <property type="reaction ID" value="UER00296"/>
</dbReference>
<dbReference type="CDD" id="cd01742">
    <property type="entry name" value="GATase1_GMP_Synthase"/>
    <property type="match status" value="1"/>
</dbReference>
<dbReference type="InterPro" id="IPR032859">
    <property type="entry name" value="KH_dom-like"/>
</dbReference>
<dbReference type="Pfam" id="PF01926">
    <property type="entry name" value="MMR_HSR1"/>
    <property type="match status" value="2"/>
</dbReference>
<evidence type="ECO:0000256" key="7">
    <source>
        <dbReference type="ARBA" id="ARBA00022755"/>
    </source>
</evidence>
<dbReference type="GO" id="GO:0005524">
    <property type="term" value="F:ATP binding"/>
    <property type="evidence" value="ECO:0007669"/>
    <property type="project" value="UniProtKB-UniRule"/>
</dbReference>
<evidence type="ECO:0000256" key="4">
    <source>
        <dbReference type="ARBA" id="ARBA00022598"/>
    </source>
</evidence>
<dbReference type="InterPro" id="IPR006073">
    <property type="entry name" value="GTP-bd"/>
</dbReference>
<dbReference type="PANTHER" id="PTHR11922">
    <property type="entry name" value="GMP SYNTHASE-RELATED"/>
    <property type="match status" value="1"/>
</dbReference>
<dbReference type="SUPFAM" id="SSF52317">
    <property type="entry name" value="Class I glutamine amidotransferase-like"/>
    <property type="match status" value="1"/>
</dbReference>
<dbReference type="InterPro" id="IPR017926">
    <property type="entry name" value="GATASE"/>
</dbReference>
<evidence type="ECO:0000259" key="17">
    <source>
        <dbReference type="PROSITE" id="PS51553"/>
    </source>
</evidence>
<feature type="compositionally biased region" description="Basic and acidic residues" evidence="16">
    <location>
        <begin position="1139"/>
        <end position="1149"/>
    </location>
</feature>
<feature type="binding site" evidence="15">
    <location>
        <begin position="528"/>
        <end position="534"/>
    </location>
    <ligand>
        <name>ATP</name>
        <dbReference type="ChEBI" id="CHEBI:30616"/>
    </ligand>
</feature>
<evidence type="ECO:0000256" key="3">
    <source>
        <dbReference type="ARBA" id="ARBA00021562"/>
    </source>
</evidence>
<sequence length="1441" mass="152229">GGQSAFIPPAGVRMDEEAGVCHLSCEMELAGQNETCTSMLTVPATYLDSACIQPIGILLAHGLEAGDWDSPLMRGLVNRFAGAGHIVMRYHCRQKEARRQRILERALESAALSPLALATVQQWVVVGFDNGARVAASVAAKTRIRIGGYVALSYPLLEPAPPPPKARAGAPPPSDSEGPLIRLAEALSPPMLFVVGGRDARCPPERLGALFAPGGPAAGTDARAVVLQGLGPSLESGGAEGADGVQRVVRAVAEFVAALERGGEAGEAATIKGGKAWCKHTDGMAPVPTPEAATKAVFAKHAVCLVLDYGSQYTQLIARRIRDAGVLSVLLPGDASMDAIKEVNPRMIILSGGPNSVHAEGAPLLPPEFYTYCQSSGIPLLGICYGMQLLVHQLGGVVQTVMDSGEYGRMPINVERDSVLYAGEEADRQLVWMSHGDSATALPEGFRAVAKSEQGACVAIEDPSRKFFGLQYHPEVVHSERGSAMIKHLLFEVAGLEGDWNMADVLQEEMTKVTAAVGPTDHVICALSGGVDSTVAATLVHRVLGDRLHCVFVDNGLLRYAEAERVMDTFREHLHLPVTKIDVSERMLARLAGVTDPEAKRKAIGKEFIDTFQEYATGLEASLGHAPRFLVQGTLYPDVIESCPPPGSGQKHSHTIKSHHNVGGLPEDLRFTLIEPLRELFKDEVRALGRLLEVPERFIARHPFPGPGLAVRVLGDVTAGDALATLREVDEVYVNAIREWGLYDDIWQAFAVFLPIRSVGVQGDQRTHSHVVALRAVTSSDGMTADWFPFQPDFLRYVSTKICNSVRGVNRVVYDVTSKPPSTIEWEYARDAKALGASLVLCGIFAAGGVAMWRMLGMHMHPQAEVSSVAEAVDLIRQQRVAIVGRPNVGKSALFNRLAGRRMALVQNTPDGHVTRDWREAPASLADLRFTVVDTSGMEPELGARAPRSIQARAAALTAGVLARADVTLLLMDGRAGVLPGDVELARWLRRLPPPHRVLLVANKCERRETSAAGLAESPRLGFGPAVAVAAEAGEGMADLYAGLQPLLDAVRGAAWGVVGSAGGPGVGGAEGAGVGGAEGAGVRGAEGADVDSAEGAGMGGAEGAGVGGARGSGPPGLAAEGMQAPDDAAPAAEGGDAAAERTTERDSATKAQSPGSQASPLLRMAVVGLPNVGKSTLCNALLASERCLTGPEPGLTRDAVTARFSHEGQILELVDTAGWVRRTRLDAHDPDAGGVLTQRSLADSAAAMHSAQVVVLVVDGVRVSEHGEGLTHRELMLANDVILHGRALLIAANKMDALGREARAGVLGLLRRSLDRGLPAGASVRLLPMSALRADVAGLLPAVHEVYRLWNLRISTGRLNRFVAGLASSYTTGGGKDVGRIKYMLQAKGRPPTFVAWVSGSASMPSSTQNFLTKSLRAEFGLEGVPIRLKVRAKESRRPK</sequence>
<dbReference type="PRINTS" id="PR00097">
    <property type="entry name" value="ANTSNTHASEII"/>
</dbReference>
<dbReference type="FunFam" id="3.40.50.620:FF:000001">
    <property type="entry name" value="GMP synthase [glutamine-hydrolyzing]"/>
    <property type="match status" value="1"/>
</dbReference>
<evidence type="ECO:0000256" key="5">
    <source>
        <dbReference type="ARBA" id="ARBA00022741"/>
    </source>
</evidence>
<feature type="region of interest" description="Disordered" evidence="16">
    <location>
        <begin position="1080"/>
        <end position="1158"/>
    </location>
</feature>
<dbReference type="InterPro" id="IPR025777">
    <property type="entry name" value="GMPS_ATP_PPase_dom"/>
</dbReference>
<dbReference type="Gene3D" id="3.40.50.1820">
    <property type="entry name" value="alpha/beta hydrolase"/>
    <property type="match status" value="1"/>
</dbReference>
<accession>A0A3M7KVI2</accession>
<dbReference type="FunFam" id="3.30.300.10:FF:000002">
    <property type="entry name" value="GMP synthase [glutamine-hydrolyzing]"/>
    <property type="match status" value="1"/>
</dbReference>
<dbReference type="InterPro" id="IPR001674">
    <property type="entry name" value="GMP_synth_C"/>
</dbReference>
<dbReference type="SMART" id="SM00382">
    <property type="entry name" value="AAA"/>
    <property type="match status" value="2"/>
</dbReference>
<organism evidence="18 19">
    <name type="scientific">Auxenochlorella protothecoides</name>
    <name type="common">Green microalga</name>
    <name type="synonym">Chlorella protothecoides</name>
    <dbReference type="NCBI Taxonomy" id="3075"/>
    <lineage>
        <taxon>Eukaryota</taxon>
        <taxon>Viridiplantae</taxon>
        <taxon>Chlorophyta</taxon>
        <taxon>core chlorophytes</taxon>
        <taxon>Trebouxiophyceae</taxon>
        <taxon>Chlorellales</taxon>
        <taxon>Chlorellaceae</taxon>
        <taxon>Auxenochlorella</taxon>
    </lineage>
</organism>
<dbReference type="GO" id="GO:0003921">
    <property type="term" value="F:GMP synthase activity"/>
    <property type="evidence" value="ECO:0007669"/>
    <property type="project" value="InterPro"/>
</dbReference>
<dbReference type="NCBIfam" id="TIGR00884">
    <property type="entry name" value="guaA_Cterm"/>
    <property type="match status" value="1"/>
</dbReference>
<dbReference type="EMBL" id="QOKY01000193">
    <property type="protein sequence ID" value="RMZ53874.1"/>
    <property type="molecule type" value="Genomic_DNA"/>
</dbReference>
<dbReference type="SUPFAM" id="SSF52402">
    <property type="entry name" value="Adenine nucleotide alpha hydrolases-like"/>
    <property type="match status" value="1"/>
</dbReference>
<comment type="function">
    <text evidence="13">Catalyzes the conversion of xanthine monophosphate (XMP) to GMP in the presence of glutamine and ATP through an adenyl-XMP intermediate.</text>
</comment>
<dbReference type="GO" id="GO:0005829">
    <property type="term" value="C:cytosol"/>
    <property type="evidence" value="ECO:0007669"/>
    <property type="project" value="TreeGrafter"/>
</dbReference>
<dbReference type="CDD" id="cd01997">
    <property type="entry name" value="GMP_synthase_C"/>
    <property type="match status" value="1"/>
</dbReference>
<evidence type="ECO:0000256" key="16">
    <source>
        <dbReference type="SAM" id="MobiDB-lite"/>
    </source>
</evidence>
<comment type="catalytic activity">
    <reaction evidence="14">
        <text>XMP + L-glutamine + ATP + H2O = GMP + L-glutamate + AMP + diphosphate + 2 H(+)</text>
        <dbReference type="Rhea" id="RHEA:11680"/>
        <dbReference type="ChEBI" id="CHEBI:15377"/>
        <dbReference type="ChEBI" id="CHEBI:15378"/>
        <dbReference type="ChEBI" id="CHEBI:29985"/>
        <dbReference type="ChEBI" id="CHEBI:30616"/>
        <dbReference type="ChEBI" id="CHEBI:33019"/>
        <dbReference type="ChEBI" id="CHEBI:57464"/>
        <dbReference type="ChEBI" id="CHEBI:58115"/>
        <dbReference type="ChEBI" id="CHEBI:58359"/>
        <dbReference type="ChEBI" id="CHEBI:456215"/>
        <dbReference type="EC" id="6.3.5.2"/>
    </reaction>
</comment>
<dbReference type="SUPFAM" id="SSF53474">
    <property type="entry name" value="alpha/beta-Hydrolases"/>
    <property type="match status" value="1"/>
</dbReference>
<dbReference type="InterPro" id="IPR015946">
    <property type="entry name" value="KH_dom-like_a/b"/>
</dbReference>
<evidence type="ECO:0000256" key="9">
    <source>
        <dbReference type="ARBA" id="ARBA00022962"/>
    </source>
</evidence>
<evidence type="ECO:0000256" key="15">
    <source>
        <dbReference type="PROSITE-ProRule" id="PRU00886"/>
    </source>
</evidence>
<keyword evidence="9" id="KW-0315">Glutamine amidotransferase</keyword>
<evidence type="ECO:0000256" key="13">
    <source>
        <dbReference type="ARBA" id="ARBA00044933"/>
    </source>
</evidence>
<dbReference type="Gene3D" id="3.40.50.880">
    <property type="match status" value="1"/>
</dbReference>
<dbReference type="Gene3D" id="3.30.300.10">
    <property type="match status" value="1"/>
</dbReference>
<reference evidence="19" key="1">
    <citation type="journal article" date="2018" name="Algal Res.">
        <title>Characterization of plant carbon substrate utilization by Auxenochlorella protothecoides.</title>
        <authorList>
            <person name="Vogler B.W."/>
            <person name="Starkenburg S.R."/>
            <person name="Sudasinghe N."/>
            <person name="Schambach J.Y."/>
            <person name="Rollin J.A."/>
            <person name="Pattathil S."/>
            <person name="Barry A.N."/>
        </authorList>
    </citation>
    <scope>NUCLEOTIDE SEQUENCE [LARGE SCALE GENOMIC DNA]</scope>
    <source>
        <strain evidence="19">UTEX 25</strain>
    </source>
</reference>
<keyword evidence="10" id="KW-0342">GTP-binding</keyword>
<dbReference type="InterPro" id="IPR029062">
    <property type="entry name" value="Class_I_gatase-like"/>
</dbReference>
<dbReference type="InterPro" id="IPR003593">
    <property type="entry name" value="AAA+_ATPase"/>
</dbReference>
<evidence type="ECO:0000256" key="14">
    <source>
        <dbReference type="ARBA" id="ARBA00049404"/>
    </source>
</evidence>
<dbReference type="NCBIfam" id="NF000848">
    <property type="entry name" value="PRK00074.1"/>
    <property type="match status" value="1"/>
</dbReference>
<protein>
    <recommendedName>
        <fullName evidence="3">GMP synthase [glutamine-hydrolyzing]</fullName>
        <ecNumber evidence="2">6.3.5.2</ecNumber>
    </recommendedName>
    <alternativeName>
        <fullName evidence="11">GMP synthetase</fullName>
    </alternativeName>
    <alternativeName>
        <fullName evidence="12">Glutamine amidotransferase</fullName>
    </alternativeName>
</protein>
<feature type="compositionally biased region" description="Low complexity" evidence="16">
    <location>
        <begin position="1116"/>
        <end position="1138"/>
    </location>
</feature>
<dbReference type="Proteomes" id="UP000279271">
    <property type="component" value="Unassembled WGS sequence"/>
</dbReference>
<keyword evidence="7 15" id="KW-0658">Purine biosynthesis</keyword>
<comment type="caution">
    <text evidence="18">The sequence shown here is derived from an EMBL/GenBank/DDBJ whole genome shotgun (WGS) entry which is preliminary data.</text>
</comment>
<evidence type="ECO:0000313" key="19">
    <source>
        <dbReference type="Proteomes" id="UP000279271"/>
    </source>
</evidence>
<evidence type="ECO:0000256" key="11">
    <source>
        <dbReference type="ARBA" id="ARBA00030464"/>
    </source>
</evidence>
<dbReference type="Gene3D" id="3.40.50.300">
    <property type="entry name" value="P-loop containing nucleotide triphosphate hydrolases"/>
    <property type="match status" value="2"/>
</dbReference>
<dbReference type="Pfam" id="PF00117">
    <property type="entry name" value="GATase"/>
    <property type="match status" value="1"/>
</dbReference>